<proteinExistence type="predicted"/>
<evidence type="ECO:0000313" key="2">
    <source>
        <dbReference type="EMBL" id="QJW84047.1"/>
    </source>
</evidence>
<evidence type="ECO:0000259" key="1">
    <source>
        <dbReference type="Pfam" id="PF13628"/>
    </source>
</evidence>
<dbReference type="Proteomes" id="UP000500826">
    <property type="component" value="Chromosome"/>
</dbReference>
<reference evidence="2 3" key="2">
    <citation type="submission" date="2020-05" db="EMBL/GenBank/DDBJ databases">
        <authorList>
            <person name="Khan S.A."/>
            <person name="Jeon C.O."/>
            <person name="Chun B.H."/>
        </authorList>
    </citation>
    <scope>NUCLEOTIDE SEQUENCE [LARGE SCALE GENOMIC DNA]</scope>
    <source>
        <strain evidence="2 3">H242</strain>
    </source>
</reference>
<reference evidence="2 3" key="1">
    <citation type="submission" date="2020-05" db="EMBL/GenBank/DDBJ databases">
        <title>Ramlibacter rhizophilus sp. nov., isolated from rhizosphere soil of national flower Mugunghwa from South Korea.</title>
        <authorList>
            <person name="Zheng-Fei Y."/>
            <person name="Huan T."/>
        </authorList>
    </citation>
    <scope>NUCLEOTIDE SEQUENCE [LARGE SCALE GENOMIC DNA]</scope>
    <source>
        <strain evidence="2 3">H242</strain>
    </source>
</reference>
<gene>
    <name evidence="2" type="ORF">HK414_09305</name>
</gene>
<keyword evidence="3" id="KW-1185">Reference proteome</keyword>
<organism evidence="2 3">
    <name type="scientific">Ramlibacter terrae</name>
    <dbReference type="NCBI Taxonomy" id="2732511"/>
    <lineage>
        <taxon>Bacteria</taxon>
        <taxon>Pseudomonadati</taxon>
        <taxon>Pseudomonadota</taxon>
        <taxon>Betaproteobacteria</taxon>
        <taxon>Burkholderiales</taxon>
        <taxon>Comamonadaceae</taxon>
        <taxon>Ramlibacter</taxon>
    </lineage>
</organism>
<name>A0ABX6P379_9BURK</name>
<protein>
    <submittedName>
        <fullName evidence="2">DUF4142 domain-containing protein</fullName>
    </submittedName>
</protein>
<sequence length="158" mass="17260">MLARSSSPAVKELATALVERRQAVQPEILRLLHARGMAMPLPENDHGKVLKQLAKLNGAKLDRVYIEEVVQRSAQADVANHEKLAGLAEDPVLKAGSSGSCRSCATTWRAPARRCPVPRCALSARCSRPRASGRRCRAWRSPLPAPAGSCRTCWRTSR</sequence>
<evidence type="ECO:0000313" key="3">
    <source>
        <dbReference type="Proteomes" id="UP000500826"/>
    </source>
</evidence>
<dbReference type="EMBL" id="CP053418">
    <property type="protein sequence ID" value="QJW84047.1"/>
    <property type="molecule type" value="Genomic_DNA"/>
</dbReference>
<feature type="domain" description="DUF4142" evidence="1">
    <location>
        <begin position="3"/>
        <end position="95"/>
    </location>
</feature>
<dbReference type="InterPro" id="IPR025419">
    <property type="entry name" value="DUF4142"/>
</dbReference>
<dbReference type="Pfam" id="PF13628">
    <property type="entry name" value="DUF4142"/>
    <property type="match status" value="1"/>
</dbReference>
<accession>A0ABX6P379</accession>